<proteinExistence type="predicted"/>
<sequence>MTQKHISSISDLITHLKADFGDTNKNIWYRGQSDKSWDLMPGFYRGNNEISESTLLKRFKQSASMLLDKDPVNSFSWMFLMQHYGLPTRLLDWSESPLISLYFALESYEKYPDTDAILWCLKPTELNNEANIKIADENNFIPSFDDDDIIGSYAIESVISSRVRMNPIATIATRNNPRIQAQQGVFTIHHQDRIAINNLPNKDNFLTSYIICSNDRSNVLSELKTLGFSKFSLFPELSSISEHIKQGF</sequence>
<dbReference type="SMART" id="SM00901">
    <property type="entry name" value="FRG"/>
    <property type="match status" value="1"/>
</dbReference>
<protein>
    <recommendedName>
        <fullName evidence="1">FRG domain-containing protein</fullName>
    </recommendedName>
</protein>
<accession>N9LQ33</accession>
<dbReference type="Pfam" id="PF08867">
    <property type="entry name" value="FRG"/>
    <property type="match status" value="1"/>
</dbReference>
<dbReference type="STRING" id="1217705.F900_03369"/>
<dbReference type="PATRIC" id="fig|1217705.3.peg.3269"/>
<dbReference type="InterPro" id="IPR014966">
    <property type="entry name" value="FRG-dom"/>
</dbReference>
<evidence type="ECO:0000259" key="1">
    <source>
        <dbReference type="SMART" id="SM00901"/>
    </source>
</evidence>
<evidence type="ECO:0000313" key="3">
    <source>
        <dbReference type="Proteomes" id="UP000013248"/>
    </source>
</evidence>
<evidence type="ECO:0000313" key="2">
    <source>
        <dbReference type="EMBL" id="ENW98412.1"/>
    </source>
</evidence>
<name>N9LQ33_9GAMM</name>
<gene>
    <name evidence="2" type="ORF">F900_03369</name>
</gene>
<dbReference type="eggNOG" id="ENOG502Z9DH">
    <property type="taxonomic scope" value="Bacteria"/>
</dbReference>
<dbReference type="RefSeq" id="WP_005219248.1">
    <property type="nucleotide sequence ID" value="NZ_KB850089.1"/>
</dbReference>
<dbReference type="HOGENOM" id="CLU_050026_3_1_6"/>
<comment type="caution">
    <text evidence="2">The sequence shown here is derived from an EMBL/GenBank/DDBJ whole genome shotgun (WGS) entry which is preliminary data.</text>
</comment>
<dbReference type="AlphaFoldDB" id="N9LQ33"/>
<dbReference type="Proteomes" id="UP000013248">
    <property type="component" value="Unassembled WGS sequence"/>
</dbReference>
<reference evidence="2 3" key="1">
    <citation type="submission" date="2013-02" db="EMBL/GenBank/DDBJ databases">
        <title>The Genome Sequence of Acinetobacter sp. ANC 3862.</title>
        <authorList>
            <consortium name="The Broad Institute Genome Sequencing Platform"/>
            <consortium name="The Broad Institute Genome Sequencing Center for Infectious Disease"/>
            <person name="Cerqueira G."/>
            <person name="Feldgarden M."/>
            <person name="Courvalin P."/>
            <person name="Perichon B."/>
            <person name="Grillot-Courvalin C."/>
            <person name="Clermont D."/>
            <person name="Rocha E."/>
            <person name="Yoon E.-J."/>
            <person name="Nemec A."/>
            <person name="Walker B."/>
            <person name="Young S.K."/>
            <person name="Zeng Q."/>
            <person name="Gargeya S."/>
            <person name="Fitzgerald M."/>
            <person name="Haas B."/>
            <person name="Abouelleil A."/>
            <person name="Alvarado L."/>
            <person name="Arachchi H.M."/>
            <person name="Berlin A.M."/>
            <person name="Chapman S.B."/>
            <person name="Dewar J."/>
            <person name="Goldberg J."/>
            <person name="Griggs A."/>
            <person name="Gujja S."/>
            <person name="Hansen M."/>
            <person name="Howarth C."/>
            <person name="Imamovic A."/>
            <person name="Larimer J."/>
            <person name="McCowan C."/>
            <person name="Murphy C."/>
            <person name="Neiman D."/>
            <person name="Pearson M."/>
            <person name="Priest M."/>
            <person name="Roberts A."/>
            <person name="Saif S."/>
            <person name="Shea T."/>
            <person name="Sisk P."/>
            <person name="Sykes S."/>
            <person name="Wortman J."/>
            <person name="Nusbaum C."/>
            <person name="Birren B."/>
        </authorList>
    </citation>
    <scope>NUCLEOTIDE SEQUENCE [LARGE SCALE GENOMIC DNA]</scope>
    <source>
        <strain evidence="2 3">ANC 3862</strain>
    </source>
</reference>
<feature type="domain" description="FRG" evidence="1">
    <location>
        <begin position="23"/>
        <end position="119"/>
    </location>
</feature>
<dbReference type="EMBL" id="APRP01000033">
    <property type="protein sequence ID" value="ENW98412.1"/>
    <property type="molecule type" value="Genomic_DNA"/>
</dbReference>
<organism evidence="2 3">
    <name type="scientific">Acinetobacter modestus</name>
    <dbReference type="NCBI Taxonomy" id="1776740"/>
    <lineage>
        <taxon>Bacteria</taxon>
        <taxon>Pseudomonadati</taxon>
        <taxon>Pseudomonadota</taxon>
        <taxon>Gammaproteobacteria</taxon>
        <taxon>Moraxellales</taxon>
        <taxon>Moraxellaceae</taxon>
        <taxon>Acinetobacter</taxon>
    </lineage>
</organism>